<evidence type="ECO:0000313" key="1">
    <source>
        <dbReference type="EMBL" id="KOO29724.1"/>
    </source>
</evidence>
<sequence>MRSLEGFAGCWRCACTEGMDDYLRHLGVNAFSRTLATSIVPVPTIDVVDGRLRITTETPFGSRVEWLNLHAVEADTDPQGRNFSKVVRWRGHLLVSTFRSTDDPSSPLALKGDIVTQRWLDDRGDMRQLTTYDGVSFSRHFQRDSR</sequence>
<evidence type="ECO:0000313" key="2">
    <source>
        <dbReference type="Proteomes" id="UP000037460"/>
    </source>
</evidence>
<dbReference type="OrthoDB" id="412780at2759"/>
<dbReference type="Gene3D" id="2.40.128.20">
    <property type="match status" value="1"/>
</dbReference>
<proteinExistence type="predicted"/>
<name>A0A0M0JT06_9EUKA</name>
<dbReference type="InterPro" id="IPR012674">
    <property type="entry name" value="Calycin"/>
</dbReference>
<comment type="caution">
    <text evidence="1">The sequence shown here is derived from an EMBL/GenBank/DDBJ whole genome shotgun (WGS) entry which is preliminary data.</text>
</comment>
<organism evidence="1 2">
    <name type="scientific">Chrysochromulina tobinii</name>
    <dbReference type="NCBI Taxonomy" id="1460289"/>
    <lineage>
        <taxon>Eukaryota</taxon>
        <taxon>Haptista</taxon>
        <taxon>Haptophyta</taxon>
        <taxon>Prymnesiophyceae</taxon>
        <taxon>Prymnesiales</taxon>
        <taxon>Chrysochromulinaceae</taxon>
        <taxon>Chrysochromulina</taxon>
    </lineage>
</organism>
<dbReference type="EMBL" id="JWZX01002373">
    <property type="protein sequence ID" value="KOO29724.1"/>
    <property type="molecule type" value="Genomic_DNA"/>
</dbReference>
<gene>
    <name evidence="1" type="ORF">Ctob_008481</name>
</gene>
<accession>A0A0M0JT06</accession>
<dbReference type="Proteomes" id="UP000037460">
    <property type="component" value="Unassembled WGS sequence"/>
</dbReference>
<dbReference type="AlphaFoldDB" id="A0A0M0JT06"/>
<reference evidence="2" key="1">
    <citation type="journal article" date="2015" name="PLoS Genet.">
        <title>Genome Sequence and Transcriptome Analyses of Chrysochromulina tobin: Metabolic Tools for Enhanced Algal Fitness in the Prominent Order Prymnesiales (Haptophyceae).</title>
        <authorList>
            <person name="Hovde B.T."/>
            <person name="Deodato C.R."/>
            <person name="Hunsperger H.M."/>
            <person name="Ryken S.A."/>
            <person name="Yost W."/>
            <person name="Jha R.K."/>
            <person name="Patterson J."/>
            <person name="Monnat R.J. Jr."/>
            <person name="Barlow S.B."/>
            <person name="Starkenburg S.R."/>
            <person name="Cattolico R.A."/>
        </authorList>
    </citation>
    <scope>NUCLEOTIDE SEQUENCE</scope>
    <source>
        <strain evidence="2">CCMP291</strain>
    </source>
</reference>
<keyword evidence="2" id="KW-1185">Reference proteome</keyword>
<dbReference type="CDD" id="cd00742">
    <property type="entry name" value="FABP"/>
    <property type="match status" value="1"/>
</dbReference>
<dbReference type="SUPFAM" id="SSF50814">
    <property type="entry name" value="Lipocalins"/>
    <property type="match status" value="1"/>
</dbReference>
<protein>
    <submittedName>
        <fullName evidence="1">Lipocalin cytosolic fatty-acid binding protein family protein</fullName>
    </submittedName>
</protein>